<sequence length="413" mass="46948">MSSSQYIQIDPQGDMYLKTTEADTRITDANGNHPIRQTTLLRVSERVLAENSPAFKTHFESAQWVPGSTLNLDTICTKAIEIWLRIFHTCLRDDDFLGLSVYEYQHIADLAAKYALKIERMSVRFALWLGQQDLSSVTPSLLQDMAQLCQSFKHRVGAECIQHLQSTTTTMPWAFSLYPPIPVMSLKQTSYEHFLFGTIDPEDYSTLGFSQLFLAKYDKVTECYSDFYRLLTTPFDHRILPRIKTFDALTSTTSSSTFLHFCRSVDEIVHNQSLPPVARREMEAAWAFIALGLYEKSFPDAMGELRTVFGMRHHPEQKVEKYWEDKRAFFGWGQAAVALRGDHCEEPEYAVAEADEDEDDTMVDAAVAGQSTELDDKFGDLDVDDGDAEAEEKYEGLSQKELMSMYSQGLGSK</sequence>
<evidence type="ECO:0000256" key="1">
    <source>
        <dbReference type="SAM" id="MobiDB-lite"/>
    </source>
</evidence>
<evidence type="ECO:0008006" key="4">
    <source>
        <dbReference type="Google" id="ProtNLM"/>
    </source>
</evidence>
<accession>A0AAD9T0V6</accession>
<proteinExistence type="predicted"/>
<gene>
    <name evidence="2" type="ORF">QTJ16_003261</name>
</gene>
<evidence type="ECO:0000313" key="2">
    <source>
        <dbReference type="EMBL" id="KAK2627295.1"/>
    </source>
</evidence>
<feature type="region of interest" description="Disordered" evidence="1">
    <location>
        <begin position="369"/>
        <end position="397"/>
    </location>
</feature>
<comment type="caution">
    <text evidence="2">The sequence shown here is derived from an EMBL/GenBank/DDBJ whole genome shotgun (WGS) entry which is preliminary data.</text>
</comment>
<evidence type="ECO:0000313" key="3">
    <source>
        <dbReference type="Proteomes" id="UP001285354"/>
    </source>
</evidence>
<feature type="compositionally biased region" description="Acidic residues" evidence="1">
    <location>
        <begin position="381"/>
        <end position="392"/>
    </location>
</feature>
<organism evidence="2 3">
    <name type="scientific">Diplocarpon rosae</name>
    <dbReference type="NCBI Taxonomy" id="946125"/>
    <lineage>
        <taxon>Eukaryota</taxon>
        <taxon>Fungi</taxon>
        <taxon>Dikarya</taxon>
        <taxon>Ascomycota</taxon>
        <taxon>Pezizomycotina</taxon>
        <taxon>Leotiomycetes</taxon>
        <taxon>Helotiales</taxon>
        <taxon>Drepanopezizaceae</taxon>
        <taxon>Diplocarpon</taxon>
    </lineage>
</organism>
<protein>
    <recommendedName>
        <fullName evidence="4">BTB domain-containing protein</fullName>
    </recommendedName>
</protein>
<dbReference type="AlphaFoldDB" id="A0AAD9T0V6"/>
<name>A0AAD9T0V6_9HELO</name>
<dbReference type="EMBL" id="JAUBYV010000004">
    <property type="protein sequence ID" value="KAK2627295.1"/>
    <property type="molecule type" value="Genomic_DNA"/>
</dbReference>
<keyword evidence="3" id="KW-1185">Reference proteome</keyword>
<dbReference type="Proteomes" id="UP001285354">
    <property type="component" value="Unassembled WGS sequence"/>
</dbReference>
<reference evidence="2" key="1">
    <citation type="submission" date="2023-06" db="EMBL/GenBank/DDBJ databases">
        <title>Draft genome of Marssonina rosae.</title>
        <authorList>
            <person name="Cheng Q."/>
        </authorList>
    </citation>
    <scope>NUCLEOTIDE SEQUENCE</scope>
    <source>
        <strain evidence="2">R4</strain>
    </source>
</reference>